<accession>A0A2Z4GEJ5</accession>
<keyword evidence="1" id="KW-0175">Coiled coil</keyword>
<feature type="transmembrane region" description="Helical" evidence="3">
    <location>
        <begin position="54"/>
        <end position="75"/>
    </location>
</feature>
<dbReference type="KEGG" id="als:DJ013_16860"/>
<keyword evidence="3" id="KW-0472">Membrane</keyword>
<dbReference type="Proteomes" id="UP000249873">
    <property type="component" value="Chromosome"/>
</dbReference>
<dbReference type="EMBL" id="CP029480">
    <property type="protein sequence ID" value="AWV99752.1"/>
    <property type="molecule type" value="Genomic_DNA"/>
</dbReference>
<dbReference type="RefSeq" id="WP_111373120.1">
    <property type="nucleotide sequence ID" value="NZ_CP029480.1"/>
</dbReference>
<feature type="region of interest" description="Disordered" evidence="2">
    <location>
        <begin position="724"/>
        <end position="770"/>
    </location>
</feature>
<dbReference type="AlphaFoldDB" id="A0A2Z4GEJ5"/>
<organism evidence="4 5">
    <name type="scientific">Arcticibacterium luteifluviistationis</name>
    <dbReference type="NCBI Taxonomy" id="1784714"/>
    <lineage>
        <taxon>Bacteria</taxon>
        <taxon>Pseudomonadati</taxon>
        <taxon>Bacteroidota</taxon>
        <taxon>Cytophagia</taxon>
        <taxon>Cytophagales</taxon>
        <taxon>Leadbetterellaceae</taxon>
        <taxon>Arcticibacterium</taxon>
    </lineage>
</organism>
<feature type="compositionally biased region" description="Basic and acidic residues" evidence="2">
    <location>
        <begin position="724"/>
        <end position="762"/>
    </location>
</feature>
<sequence length="1101" mass="127724">MTSSIQTLLQKIEEYKDKFYKNQLLKGALIAVSLLVSLFLFVTFIEYFGRLGSAFRGILLLLFVVVSLYTLIFLIGKPLLHFFKMGKRVSNKDAASDIGKFFPEIGDRLLNTLQLSDTSSQDNALLLASIEQKSAKLSPFHFTDAVNLKENRKYLKYSLPPLVILLFISAISPKFFNSSERIIKFRQEFVEEAPFQFNIINKELEAFRNEDFTLDLHLDGDAIPEEVFLIYNDRRFKMNSNGDNSYSYTFNKLQQAVNFNFLASGFQSEHHELSLLNRPELLSFDIEAQYPRYLGKTPERLENVGNLIVPEGTKIRWLFNTQFADSVSVIFNPNALLNKQDIVETTKNHSNQFSTSKRMIESSDYKLIIKNTTAYNNENIAYYINVIPDLHPKIKLEQIKDTTLYNYIALGGNIADDYGLSKFQLKYKKKGEETKAYKAVDVSFNQNQLSQSFFYQFNLASLGLDQEDEIEYFLEVWDNDGVNGAKSSKTSIMTFGMPSSAEFDQEVEKQIEKTENQMDKLLQKSKELRKDIDKLDQDLKSKKKLEFQDKKRLEELVKKREEMLKDLKDLQKQFDQMQEKQNRFQEQNPQTQEKMEQLQKLLNELMQDKENELFEQLEEMLEKNEDEKIQDQLQKMKEQDRNLNKDIDRALKLFKNMQLKQKVEQVAKELEKLAEKQEKLAEKTEENKDAANNKELKKEQEKLTKEFEEKKEKLEDIRKLSKELRKEMDTEKEKQEETSEEQKKAEDNLDKKENSKSSEAQKKAAKNMKSMAAKMSDSMKSAEMKQLDIDLEALRAILENLVTLSFDQEQAMKDLKGLSKSDPRFIDLSQQQLKLTDDAQVIEDSLYSLAQRVMQIESFVTKEVTEMKNSMDQSIQLLKDRSLPRAAAKQQFSMTSINNLALMLSDTFNQMQEMMAMSMPGSGKGGKKGSMPMPGIGEQQKGLNERMKGLGQSGKNGTETSKELAKLASEQSKIRKQLEKMQESLNGTEAGKKIGDELKKLQKEMDDAENEIVNKRVTPELIKRQIKMETRLLEVEKAVKEQELDPKRKAKSALNFERESPPSLESFMKEKEKQVELIRTTPPNFTPFYKRETDNYFRRIN</sequence>
<evidence type="ECO:0000313" key="5">
    <source>
        <dbReference type="Proteomes" id="UP000249873"/>
    </source>
</evidence>
<reference evidence="4 5" key="1">
    <citation type="submission" date="2018-05" db="EMBL/GenBank/DDBJ databases">
        <title>Complete genome sequence of Arcticibacterium luteifluviistationis SM1504T, a cytophagaceae bacterium isolated from Arctic surface seawater.</title>
        <authorList>
            <person name="Li Y."/>
            <person name="Qin Q.-L."/>
        </authorList>
    </citation>
    <scope>NUCLEOTIDE SEQUENCE [LARGE SCALE GENOMIC DNA]</scope>
    <source>
        <strain evidence="4 5">SM1504</strain>
    </source>
</reference>
<feature type="region of interest" description="Disordered" evidence="2">
    <location>
        <begin position="1044"/>
        <end position="1064"/>
    </location>
</feature>
<feature type="region of interest" description="Disordered" evidence="2">
    <location>
        <begin position="678"/>
        <end position="699"/>
    </location>
</feature>
<gene>
    <name evidence="4" type="ORF">DJ013_16860</name>
</gene>
<keyword evidence="5" id="KW-1185">Reference proteome</keyword>
<keyword evidence="3" id="KW-1133">Transmembrane helix</keyword>
<keyword evidence="3" id="KW-0812">Transmembrane</keyword>
<evidence type="ECO:0000256" key="3">
    <source>
        <dbReference type="SAM" id="Phobius"/>
    </source>
</evidence>
<name>A0A2Z4GEJ5_9BACT</name>
<evidence type="ECO:0000256" key="1">
    <source>
        <dbReference type="SAM" id="Coils"/>
    </source>
</evidence>
<evidence type="ECO:0000313" key="4">
    <source>
        <dbReference type="EMBL" id="AWV99752.1"/>
    </source>
</evidence>
<protein>
    <submittedName>
        <fullName evidence="4">ATPase</fullName>
    </submittedName>
</protein>
<feature type="transmembrane region" description="Helical" evidence="3">
    <location>
        <begin position="28"/>
        <end position="48"/>
    </location>
</feature>
<dbReference type="OrthoDB" id="9812498at2"/>
<proteinExistence type="predicted"/>
<feature type="coiled-coil region" evidence="1">
    <location>
        <begin position="964"/>
        <end position="1018"/>
    </location>
</feature>
<evidence type="ECO:0000256" key="2">
    <source>
        <dbReference type="SAM" id="MobiDB-lite"/>
    </source>
</evidence>